<evidence type="ECO:0000313" key="1">
    <source>
        <dbReference type="EMBL" id="PIR88005.1"/>
    </source>
</evidence>
<dbReference type="AlphaFoldDB" id="A0A2H0UQD8"/>
<dbReference type="Gene3D" id="3.30.420.40">
    <property type="match status" value="2"/>
</dbReference>
<protein>
    <recommendedName>
        <fullName evidence="3">SHS2 domain-containing protein</fullName>
    </recommendedName>
</protein>
<dbReference type="InterPro" id="IPR005883">
    <property type="entry name" value="PilM"/>
</dbReference>
<gene>
    <name evidence="1" type="ORF">COU10_01530</name>
</gene>
<dbReference type="InterPro" id="IPR043129">
    <property type="entry name" value="ATPase_NBD"/>
</dbReference>
<sequence>MLLSHQSNSAIGFDIGTTTIKVAQIQKIAPGQFKLVNYAILETMGHMEHFNNAIQSSSLKPLSADLMSYITVIREKMQLSSHVPITVSLPSYGAFTTLLDLPDASHHEINRSLPENVAHYIPTPIETVSLDWIKVGEKTFPDGKKKQTVLIVSVPNEKIDAYKEVFQAAKLNLVGCEIENASLARAITRSSLAPTLIIDIGGRSTSLSVGQKGTLEFVGQTDFSSGSLTQALATGLNISLERADQLKKRTNIEATGGEQQLSTIMRPIIDVIINEADRIKDAFEKSYNRKVENIILTGAGANMPGFVGYVSTKINTPVGLGNPFEGILYPPELENFIPELKSTLAVSLGLALKQLI</sequence>
<dbReference type="PANTHER" id="PTHR32432:SF3">
    <property type="entry name" value="ETHANOLAMINE UTILIZATION PROTEIN EUTJ"/>
    <property type="match status" value="1"/>
</dbReference>
<dbReference type="InterPro" id="IPR050696">
    <property type="entry name" value="FtsA/MreB"/>
</dbReference>
<reference evidence="2" key="1">
    <citation type="submission" date="2017-09" db="EMBL/GenBank/DDBJ databases">
        <title>Depth-based differentiation of microbial function through sediment-hosted aquifers and enrichment of novel symbionts in the deep terrestrial subsurface.</title>
        <authorList>
            <person name="Probst A.J."/>
            <person name="Ladd B."/>
            <person name="Jarett J.K."/>
            <person name="Geller-Mcgrath D.E."/>
            <person name="Sieber C.M.K."/>
            <person name="Emerson J.B."/>
            <person name="Anantharaman K."/>
            <person name="Thomas B.C."/>
            <person name="Malmstrom R."/>
            <person name="Stieglmeier M."/>
            <person name="Klingl A."/>
            <person name="Woyke T."/>
            <person name="Ryan C.M."/>
            <person name="Banfield J.F."/>
        </authorList>
    </citation>
    <scope>NUCLEOTIDE SEQUENCE [LARGE SCALE GENOMIC DNA]</scope>
</reference>
<dbReference type="CDD" id="cd24049">
    <property type="entry name" value="ASKHA_NBD_PilM"/>
    <property type="match status" value="1"/>
</dbReference>
<dbReference type="PANTHER" id="PTHR32432">
    <property type="entry name" value="CELL DIVISION PROTEIN FTSA-RELATED"/>
    <property type="match status" value="1"/>
</dbReference>
<dbReference type="Proteomes" id="UP000230903">
    <property type="component" value="Unassembled WGS sequence"/>
</dbReference>
<name>A0A2H0UQD8_9BACT</name>
<evidence type="ECO:0000313" key="2">
    <source>
        <dbReference type="Proteomes" id="UP000230903"/>
    </source>
</evidence>
<comment type="caution">
    <text evidence="1">The sequence shown here is derived from an EMBL/GenBank/DDBJ whole genome shotgun (WGS) entry which is preliminary data.</text>
</comment>
<organism evidence="1 2">
    <name type="scientific">Candidatus Harrisonbacteria bacterium CG10_big_fil_rev_8_21_14_0_10_45_28</name>
    <dbReference type="NCBI Taxonomy" id="1974586"/>
    <lineage>
        <taxon>Bacteria</taxon>
        <taxon>Candidatus Harrisoniibacteriota</taxon>
    </lineage>
</organism>
<dbReference type="Gene3D" id="3.30.1490.300">
    <property type="match status" value="1"/>
</dbReference>
<dbReference type="Pfam" id="PF11104">
    <property type="entry name" value="PilM_2"/>
    <property type="match status" value="1"/>
</dbReference>
<evidence type="ECO:0008006" key="3">
    <source>
        <dbReference type="Google" id="ProtNLM"/>
    </source>
</evidence>
<accession>A0A2H0UQD8</accession>
<proteinExistence type="predicted"/>
<dbReference type="SUPFAM" id="SSF53067">
    <property type="entry name" value="Actin-like ATPase domain"/>
    <property type="match status" value="2"/>
</dbReference>
<dbReference type="EMBL" id="PFBC01000025">
    <property type="protein sequence ID" value="PIR88005.1"/>
    <property type="molecule type" value="Genomic_DNA"/>
</dbReference>